<dbReference type="Proteomes" id="UP000594638">
    <property type="component" value="Unassembled WGS sequence"/>
</dbReference>
<dbReference type="AlphaFoldDB" id="A0A8S0QJR0"/>
<dbReference type="InterPro" id="IPR016024">
    <property type="entry name" value="ARM-type_fold"/>
</dbReference>
<sequence>MIRDVVHLRSNNWVPRLEEVKAKTITEILAEAEKYIVSQPGATASIRNNGGIDSGPGGLPINSLTTVGMLPGMPGIDNYCEVPRSLSMPIADGSTVQPTGHFQPPSIKSLSLNQILLPQGSGGFMRNSGALPANGIGCYGDYAVGPGSQVPAPSRMASTVPVAPLIIKKPDALRRKTISLLEGYFCVRLLDEVLQCIKELECYNPIFISPAYRPVIVKASISLGLEKYPPCIEPVVKLLEYLFTKKVFTVNDLSTGCLLYASSSDDLAIDIPKAPANFVEIVRKLVLAGGLDLKLVRKITKKKSSVISEKCTLALIGVFSLFPSQPER</sequence>
<name>A0A8S0QJR0_OLEEU</name>
<dbReference type="SMART" id="SM00544">
    <property type="entry name" value="MA3"/>
    <property type="match status" value="1"/>
</dbReference>
<keyword evidence="3" id="KW-0396">Initiation factor</keyword>
<keyword evidence="1" id="KW-0810">Translation regulation</keyword>
<evidence type="ECO:0000259" key="2">
    <source>
        <dbReference type="PROSITE" id="PS51366"/>
    </source>
</evidence>
<comment type="caution">
    <text evidence="3">The sequence shown here is derived from an EMBL/GenBank/DDBJ whole genome shotgun (WGS) entry which is preliminary data.</text>
</comment>
<accession>A0A8S0QJR0</accession>
<dbReference type="InterPro" id="IPR003891">
    <property type="entry name" value="Initiation_fac_eIF4g_MI"/>
</dbReference>
<organism evidence="3 4">
    <name type="scientific">Olea europaea subsp. europaea</name>
    <dbReference type="NCBI Taxonomy" id="158383"/>
    <lineage>
        <taxon>Eukaryota</taxon>
        <taxon>Viridiplantae</taxon>
        <taxon>Streptophyta</taxon>
        <taxon>Embryophyta</taxon>
        <taxon>Tracheophyta</taxon>
        <taxon>Spermatophyta</taxon>
        <taxon>Magnoliopsida</taxon>
        <taxon>eudicotyledons</taxon>
        <taxon>Gunneridae</taxon>
        <taxon>Pentapetalae</taxon>
        <taxon>asterids</taxon>
        <taxon>lamiids</taxon>
        <taxon>Lamiales</taxon>
        <taxon>Oleaceae</taxon>
        <taxon>Oleeae</taxon>
        <taxon>Olea</taxon>
    </lineage>
</organism>
<dbReference type="Gramene" id="OE9A049813T1">
    <property type="protein sequence ID" value="OE9A049813C1"/>
    <property type="gene ID" value="OE9A049813"/>
</dbReference>
<proteinExistence type="predicted"/>
<dbReference type="PANTHER" id="PTHR23253:SF53">
    <property type="entry name" value="EUKARYOTIC TRANSLATION INITIATION FACTOR ISOFORM 4G-1"/>
    <property type="match status" value="1"/>
</dbReference>
<dbReference type="GO" id="GO:0003729">
    <property type="term" value="F:mRNA binding"/>
    <property type="evidence" value="ECO:0007669"/>
    <property type="project" value="TreeGrafter"/>
</dbReference>
<dbReference type="OrthoDB" id="1101827at2759"/>
<dbReference type="Gene3D" id="1.25.40.180">
    <property type="match status" value="1"/>
</dbReference>
<gene>
    <name evidence="3" type="ORF">OLEA9_A049813</name>
</gene>
<protein>
    <submittedName>
        <fullName evidence="3">Eukaryotic translation initiation factor-like</fullName>
    </submittedName>
</protein>
<dbReference type="Pfam" id="PF02847">
    <property type="entry name" value="MA3"/>
    <property type="match status" value="1"/>
</dbReference>
<dbReference type="PANTHER" id="PTHR23253">
    <property type="entry name" value="EUKARYOTIC TRANSLATION INITIATION FACTOR 4 GAMMA"/>
    <property type="match status" value="1"/>
</dbReference>
<evidence type="ECO:0000256" key="1">
    <source>
        <dbReference type="ARBA" id="ARBA00022845"/>
    </source>
</evidence>
<evidence type="ECO:0000313" key="4">
    <source>
        <dbReference type="Proteomes" id="UP000594638"/>
    </source>
</evidence>
<keyword evidence="4" id="KW-1185">Reference proteome</keyword>
<feature type="domain" description="MI" evidence="2">
    <location>
        <begin position="172"/>
        <end position="301"/>
    </location>
</feature>
<reference evidence="3 4" key="1">
    <citation type="submission" date="2019-12" db="EMBL/GenBank/DDBJ databases">
        <authorList>
            <person name="Alioto T."/>
            <person name="Alioto T."/>
            <person name="Gomez Garrido J."/>
        </authorList>
    </citation>
    <scope>NUCLEOTIDE SEQUENCE [LARGE SCALE GENOMIC DNA]</scope>
</reference>
<dbReference type="SUPFAM" id="SSF48371">
    <property type="entry name" value="ARM repeat"/>
    <property type="match status" value="1"/>
</dbReference>
<dbReference type="EMBL" id="CACTIH010001847">
    <property type="protein sequence ID" value="CAA2965671.1"/>
    <property type="molecule type" value="Genomic_DNA"/>
</dbReference>
<dbReference type="GO" id="GO:0016281">
    <property type="term" value="C:eukaryotic translation initiation factor 4F complex"/>
    <property type="evidence" value="ECO:0007669"/>
    <property type="project" value="TreeGrafter"/>
</dbReference>
<dbReference type="GO" id="GO:0003743">
    <property type="term" value="F:translation initiation factor activity"/>
    <property type="evidence" value="ECO:0007669"/>
    <property type="project" value="UniProtKB-KW"/>
</dbReference>
<evidence type="ECO:0000313" key="3">
    <source>
        <dbReference type="EMBL" id="CAA2965671.1"/>
    </source>
</evidence>
<keyword evidence="3" id="KW-0648">Protein biosynthesis</keyword>
<dbReference type="PROSITE" id="PS51366">
    <property type="entry name" value="MI"/>
    <property type="match status" value="1"/>
</dbReference>
<dbReference type="GO" id="GO:0006417">
    <property type="term" value="P:regulation of translation"/>
    <property type="evidence" value="ECO:0007669"/>
    <property type="project" value="UniProtKB-KW"/>
</dbReference>